<dbReference type="InterPro" id="IPR004360">
    <property type="entry name" value="Glyas_Fos-R_dOase_dom"/>
</dbReference>
<gene>
    <name evidence="2" type="ORF">DFR42_105286</name>
</gene>
<dbReference type="SUPFAM" id="SSF54593">
    <property type="entry name" value="Glyoxalase/Bleomycin resistance protein/Dihydroxybiphenyl dioxygenase"/>
    <property type="match status" value="1"/>
</dbReference>
<dbReference type="AlphaFoldDB" id="A0A318J4C8"/>
<dbReference type="Proteomes" id="UP000247792">
    <property type="component" value="Unassembled WGS sequence"/>
</dbReference>
<dbReference type="GO" id="GO:0016829">
    <property type="term" value="F:lyase activity"/>
    <property type="evidence" value="ECO:0007669"/>
    <property type="project" value="UniProtKB-KW"/>
</dbReference>
<dbReference type="Pfam" id="PF00903">
    <property type="entry name" value="Glyoxalase"/>
    <property type="match status" value="1"/>
</dbReference>
<organism evidence="2 3">
    <name type="scientific">Undibacterium pigrum</name>
    <dbReference type="NCBI Taxonomy" id="401470"/>
    <lineage>
        <taxon>Bacteria</taxon>
        <taxon>Pseudomonadati</taxon>
        <taxon>Pseudomonadota</taxon>
        <taxon>Betaproteobacteria</taxon>
        <taxon>Burkholderiales</taxon>
        <taxon>Oxalobacteraceae</taxon>
        <taxon>Undibacterium</taxon>
    </lineage>
</organism>
<proteinExistence type="predicted"/>
<dbReference type="Gene3D" id="3.10.180.10">
    <property type="entry name" value="2,3-Dihydroxybiphenyl 1,2-Dioxygenase, domain 1"/>
    <property type="match status" value="1"/>
</dbReference>
<evidence type="ECO:0000313" key="2">
    <source>
        <dbReference type="EMBL" id="PXX42628.1"/>
    </source>
</evidence>
<sequence length="126" mass="14060">MKIDHISLLVTSLETSMPYYECLLPQLGFVETKPQVWTDGEGFFFQFLQAHPDTRPYERYGAGMNHLGFGATSAEQVMQIRQTMHDAGFDVPAMQNLGGSLALFMKDADGIRFEITYYAPGAAVVD</sequence>
<dbReference type="EMBL" id="QJKB01000005">
    <property type="protein sequence ID" value="PXX42628.1"/>
    <property type="molecule type" value="Genomic_DNA"/>
</dbReference>
<dbReference type="RefSeq" id="WP_110256163.1">
    <property type="nucleotide sequence ID" value="NZ_QJKB01000005.1"/>
</dbReference>
<dbReference type="OrthoDB" id="9800438at2"/>
<feature type="domain" description="VOC" evidence="1">
    <location>
        <begin position="2"/>
        <end position="118"/>
    </location>
</feature>
<accession>A0A318J4C8</accession>
<keyword evidence="2" id="KW-0560">Oxidoreductase</keyword>
<dbReference type="InterPro" id="IPR037523">
    <property type="entry name" value="VOC_core"/>
</dbReference>
<keyword evidence="2" id="KW-0223">Dioxygenase</keyword>
<reference evidence="2 3" key="1">
    <citation type="submission" date="2018-05" db="EMBL/GenBank/DDBJ databases">
        <title>Genomic Encyclopedia of Type Strains, Phase IV (KMG-IV): sequencing the most valuable type-strain genomes for metagenomic binning, comparative biology and taxonomic classification.</title>
        <authorList>
            <person name="Goeker M."/>
        </authorList>
    </citation>
    <scope>NUCLEOTIDE SEQUENCE [LARGE SCALE GENOMIC DNA]</scope>
    <source>
        <strain evidence="2 3">DSM 19792</strain>
    </source>
</reference>
<keyword evidence="3" id="KW-1185">Reference proteome</keyword>
<dbReference type="InterPro" id="IPR029068">
    <property type="entry name" value="Glyas_Bleomycin-R_OHBP_Dase"/>
</dbReference>
<evidence type="ECO:0000259" key="1">
    <source>
        <dbReference type="PROSITE" id="PS51819"/>
    </source>
</evidence>
<keyword evidence="2" id="KW-0456">Lyase</keyword>
<name>A0A318J4C8_9BURK</name>
<protein>
    <submittedName>
        <fullName evidence="2">Catechol 2,3-dioxygenase-like lactoylglutathione lyase family enzyme</fullName>
    </submittedName>
</protein>
<dbReference type="GO" id="GO:0051213">
    <property type="term" value="F:dioxygenase activity"/>
    <property type="evidence" value="ECO:0007669"/>
    <property type="project" value="UniProtKB-KW"/>
</dbReference>
<comment type="caution">
    <text evidence="2">The sequence shown here is derived from an EMBL/GenBank/DDBJ whole genome shotgun (WGS) entry which is preliminary data.</text>
</comment>
<evidence type="ECO:0000313" key="3">
    <source>
        <dbReference type="Proteomes" id="UP000247792"/>
    </source>
</evidence>
<dbReference type="PROSITE" id="PS51819">
    <property type="entry name" value="VOC"/>
    <property type="match status" value="1"/>
</dbReference>